<comment type="caution">
    <text evidence="2">The sequence shown here is derived from an EMBL/GenBank/DDBJ whole genome shotgun (WGS) entry which is preliminary data.</text>
</comment>
<gene>
    <name evidence="2" type="ORF">F5050DRAFT_1812977</name>
</gene>
<name>A0ABQ8PZP4_9AGAR</name>
<keyword evidence="3" id="KW-1185">Reference proteome</keyword>
<feature type="region of interest" description="Disordered" evidence="1">
    <location>
        <begin position="91"/>
        <end position="165"/>
    </location>
</feature>
<dbReference type="EMBL" id="MU791184">
    <property type="protein sequence ID" value="KAJ3991094.1"/>
    <property type="molecule type" value="Genomic_DNA"/>
</dbReference>
<evidence type="ECO:0000256" key="1">
    <source>
        <dbReference type="SAM" id="MobiDB-lite"/>
    </source>
</evidence>
<evidence type="ECO:0000313" key="2">
    <source>
        <dbReference type="EMBL" id="KAJ3991094.1"/>
    </source>
</evidence>
<feature type="compositionally biased region" description="Basic and acidic residues" evidence="1">
    <location>
        <begin position="106"/>
        <end position="125"/>
    </location>
</feature>
<dbReference type="Proteomes" id="UP001163828">
    <property type="component" value="Unassembled WGS sequence"/>
</dbReference>
<accession>A0ABQ8PZP4</accession>
<evidence type="ECO:0000313" key="3">
    <source>
        <dbReference type="Proteomes" id="UP001163828"/>
    </source>
</evidence>
<proteinExistence type="predicted"/>
<reference evidence="2" key="1">
    <citation type="submission" date="2022-08" db="EMBL/GenBank/DDBJ databases">
        <authorList>
            <consortium name="DOE Joint Genome Institute"/>
            <person name="Min B."/>
            <person name="Riley R."/>
            <person name="Sierra-Patev S."/>
            <person name="Naranjo-Ortiz M."/>
            <person name="Looney B."/>
            <person name="Konkel Z."/>
            <person name="Slot J.C."/>
            <person name="Sakamoto Y."/>
            <person name="Steenwyk J.L."/>
            <person name="Rokas A."/>
            <person name="Carro J."/>
            <person name="Camarero S."/>
            <person name="Ferreira P."/>
            <person name="Molpeceres G."/>
            <person name="Ruiz-Duenas F.J."/>
            <person name="Serrano A."/>
            <person name="Henrissat B."/>
            <person name="Drula E."/>
            <person name="Hughes K.W."/>
            <person name="Mata J.L."/>
            <person name="Ishikawa N.K."/>
            <person name="Vargas-Isla R."/>
            <person name="Ushijima S."/>
            <person name="Smith C.A."/>
            <person name="Ahrendt S."/>
            <person name="Andreopoulos W."/>
            <person name="He G."/>
            <person name="Labutti K."/>
            <person name="Lipzen A."/>
            <person name="Ng V."/>
            <person name="Sandor L."/>
            <person name="Barry K."/>
            <person name="Martinez A.T."/>
            <person name="Xiao Y."/>
            <person name="Gibbons J.G."/>
            <person name="Terashima K."/>
            <person name="Hibbett D.S."/>
            <person name="Grigoriev I.V."/>
        </authorList>
    </citation>
    <scope>NUCLEOTIDE SEQUENCE</scope>
    <source>
        <strain evidence="2">TFB10827</strain>
    </source>
</reference>
<protein>
    <submittedName>
        <fullName evidence="2">Uncharacterized protein</fullName>
    </submittedName>
</protein>
<sequence>MNDRVALTELPDLDHVASSTSFSVESGNVAAFYGSKNIVHLASGADVYGTSLSRGLSGYEPSGNLIRKPIATLVPARHNKCEYYDENNEHVDVCSSPSNGRRVRRRDVSPADSRRESWVAKERNDSLPLQSVSSLSDCDKKDSTNKPNSHRGRGLRATLDDEAGGSSSRVNFTLTGIYLGVWSFTPRTFSSRSNLLPTTVHDHNSLQLEAHSAEATGHDFGAYGDVWMISLVGVEGS</sequence>
<organism evidence="2 3">
    <name type="scientific">Lentinula boryana</name>
    <dbReference type="NCBI Taxonomy" id="40481"/>
    <lineage>
        <taxon>Eukaryota</taxon>
        <taxon>Fungi</taxon>
        <taxon>Dikarya</taxon>
        <taxon>Basidiomycota</taxon>
        <taxon>Agaricomycotina</taxon>
        <taxon>Agaricomycetes</taxon>
        <taxon>Agaricomycetidae</taxon>
        <taxon>Agaricales</taxon>
        <taxon>Marasmiineae</taxon>
        <taxon>Omphalotaceae</taxon>
        <taxon>Lentinula</taxon>
    </lineage>
</organism>
<feature type="compositionally biased region" description="Polar residues" evidence="1">
    <location>
        <begin position="127"/>
        <end position="136"/>
    </location>
</feature>